<sequence>MANIMYDKAYEAFGNAQINWPADTIKVVLVDTGTYTLNAATHEFLSDIPSGARIATSAALTAKTNVLGVLDANDSSWPGVTGLSGEAVVIFKDTGTAGTSRLIFYLDTASGLPVTPNGGDINIKWDDGPGKIGRL</sequence>
<dbReference type="EMBL" id="FVGW01000006">
    <property type="protein sequence ID" value="SKM29600.1"/>
    <property type="molecule type" value="Genomic_DNA"/>
</dbReference>
<organism evidence="1 2">
    <name type="scientific">Mycobacteroides abscessus subsp. massiliense</name>
    <dbReference type="NCBI Taxonomy" id="1962118"/>
    <lineage>
        <taxon>Bacteria</taxon>
        <taxon>Bacillati</taxon>
        <taxon>Actinomycetota</taxon>
        <taxon>Actinomycetes</taxon>
        <taxon>Mycobacteriales</taxon>
        <taxon>Mycobacteriaceae</taxon>
        <taxon>Mycobacteroides</taxon>
        <taxon>Mycobacteroides abscessus</taxon>
    </lineage>
</organism>
<proteinExistence type="predicted"/>
<name>A0A1U1KZN0_9MYCO</name>
<dbReference type="AlphaFoldDB" id="A0A1U1KZN0"/>
<protein>
    <submittedName>
        <fullName evidence="1">Bacteriophage protein</fullName>
    </submittedName>
</protein>
<dbReference type="Proteomes" id="UP000190074">
    <property type="component" value="Unassembled WGS sequence"/>
</dbReference>
<reference evidence="1 2" key="1">
    <citation type="submission" date="2016-11" db="EMBL/GenBank/DDBJ databases">
        <authorList>
            <consortium name="Pathogen Informatics"/>
        </authorList>
    </citation>
    <scope>NUCLEOTIDE SEQUENCE [LARGE SCALE GENOMIC DNA]</scope>
    <source>
        <strain evidence="1 2">911</strain>
    </source>
</reference>
<accession>A0A1U1KZN0</accession>
<evidence type="ECO:0000313" key="2">
    <source>
        <dbReference type="Proteomes" id="UP000190074"/>
    </source>
</evidence>
<gene>
    <name evidence="1" type="ORF">SAMEA2259716_03409</name>
</gene>
<dbReference type="RefSeq" id="WP_074327297.1">
    <property type="nucleotide sequence ID" value="NZ_FVGW01000006.1"/>
</dbReference>
<evidence type="ECO:0000313" key="1">
    <source>
        <dbReference type="EMBL" id="SKM29600.1"/>
    </source>
</evidence>